<protein>
    <submittedName>
        <fullName evidence="2">Uncharacterized protein LOC117139762 isoform X30</fullName>
    </submittedName>
</protein>
<keyword evidence="1" id="KW-1185">Reference proteome</keyword>
<evidence type="ECO:0000313" key="2">
    <source>
        <dbReference type="RefSeq" id="XP_033158251.1"/>
    </source>
</evidence>
<dbReference type="RefSeq" id="XP_033158251.1">
    <property type="nucleotide sequence ID" value="XM_033302360.1"/>
</dbReference>
<name>A0A6P8K629_DROMA</name>
<gene>
    <name evidence="2" type="primary">LOC117139762</name>
</gene>
<dbReference type="GeneID" id="117139762"/>
<accession>A0A6P8K629</accession>
<dbReference type="CTD" id="39527"/>
<sequence length="49" mass="5552">MVHIIELVGQPKVEFAQQVTMNRALQLKPAENESRSAIDLRSIETKAFN</sequence>
<reference evidence="2" key="1">
    <citation type="submission" date="2025-08" db="UniProtKB">
        <authorList>
            <consortium name="RefSeq"/>
        </authorList>
    </citation>
    <scope>IDENTIFICATION</scope>
    <source>
        <strain evidence="2">Mau12</strain>
        <tissue evidence="2">Whole Body</tissue>
    </source>
</reference>
<proteinExistence type="predicted"/>
<dbReference type="AlphaFoldDB" id="A0A6P8K629"/>
<organism evidence="1 2">
    <name type="scientific">Drosophila mauritiana</name>
    <name type="common">Fruit fly</name>
    <dbReference type="NCBI Taxonomy" id="7226"/>
    <lineage>
        <taxon>Eukaryota</taxon>
        <taxon>Metazoa</taxon>
        <taxon>Ecdysozoa</taxon>
        <taxon>Arthropoda</taxon>
        <taxon>Hexapoda</taxon>
        <taxon>Insecta</taxon>
        <taxon>Pterygota</taxon>
        <taxon>Neoptera</taxon>
        <taxon>Endopterygota</taxon>
        <taxon>Diptera</taxon>
        <taxon>Brachycera</taxon>
        <taxon>Muscomorpha</taxon>
        <taxon>Ephydroidea</taxon>
        <taxon>Drosophilidae</taxon>
        <taxon>Drosophila</taxon>
        <taxon>Sophophora</taxon>
    </lineage>
</organism>
<evidence type="ECO:0000313" key="1">
    <source>
        <dbReference type="Proteomes" id="UP000515162"/>
    </source>
</evidence>
<dbReference type="Proteomes" id="UP000515162">
    <property type="component" value="Chromosome 3L"/>
</dbReference>